<evidence type="ECO:0000313" key="2">
    <source>
        <dbReference type="Proteomes" id="UP000321533"/>
    </source>
</evidence>
<dbReference type="Proteomes" id="UP000321533">
    <property type="component" value="Chromosome"/>
</dbReference>
<gene>
    <name evidence="1" type="ORF">FRZ67_19295</name>
</gene>
<accession>A0A5B8VCU5</accession>
<name>A0A5B8VCU5_9BACT</name>
<evidence type="ECO:0000313" key="1">
    <source>
        <dbReference type="EMBL" id="QEC69347.1"/>
    </source>
</evidence>
<protein>
    <submittedName>
        <fullName evidence="1">Uncharacterized protein</fullName>
    </submittedName>
</protein>
<sequence>MAAKKIELKKALEFDLPFIYNNKRINAVATIMQVHNQLCKPMIRVCLDVHQKTPDVYMYYMIDSIKNLFNYPIPQLPEDASLFKEYEDKYMINDIIKQSLIVKLFDLDINYDDWALV</sequence>
<organism evidence="1 2">
    <name type="scientific">Panacibacter ginsenosidivorans</name>
    <dbReference type="NCBI Taxonomy" id="1813871"/>
    <lineage>
        <taxon>Bacteria</taxon>
        <taxon>Pseudomonadati</taxon>
        <taxon>Bacteroidota</taxon>
        <taxon>Chitinophagia</taxon>
        <taxon>Chitinophagales</taxon>
        <taxon>Chitinophagaceae</taxon>
        <taxon>Panacibacter</taxon>
    </lineage>
</organism>
<dbReference type="AlphaFoldDB" id="A0A5B8VCU5"/>
<keyword evidence="2" id="KW-1185">Reference proteome</keyword>
<dbReference type="EMBL" id="CP042435">
    <property type="protein sequence ID" value="QEC69347.1"/>
    <property type="molecule type" value="Genomic_DNA"/>
</dbReference>
<dbReference type="RefSeq" id="WP_147192224.1">
    <property type="nucleotide sequence ID" value="NZ_CP042435.1"/>
</dbReference>
<dbReference type="KEGG" id="pgin:FRZ67_19295"/>
<reference evidence="1 2" key="1">
    <citation type="journal article" date="2016" name="Int. J. Syst. Evol. Microbiol.">
        <title>Panacibacter ginsenosidivorans gen. nov., sp. nov., with ginsenoside converting activity isolated from soil of a ginseng field.</title>
        <authorList>
            <person name="Siddiqi M.Z."/>
            <person name="Muhammad Shafi S."/>
            <person name="Choi K.D."/>
            <person name="Im W.T."/>
        </authorList>
    </citation>
    <scope>NUCLEOTIDE SEQUENCE [LARGE SCALE GENOMIC DNA]</scope>
    <source>
        <strain evidence="1 2">Gsoil1550</strain>
    </source>
</reference>
<proteinExistence type="predicted"/>